<keyword evidence="1" id="KW-0175">Coiled coil</keyword>
<organism evidence="4">
    <name type="scientific">freshwater metagenome</name>
    <dbReference type="NCBI Taxonomy" id="449393"/>
    <lineage>
        <taxon>unclassified sequences</taxon>
        <taxon>metagenomes</taxon>
        <taxon>ecological metagenomes</taxon>
    </lineage>
</organism>
<feature type="region of interest" description="Disordered" evidence="2">
    <location>
        <begin position="386"/>
        <end position="499"/>
    </location>
</feature>
<evidence type="ECO:0000256" key="1">
    <source>
        <dbReference type="SAM" id="Coils"/>
    </source>
</evidence>
<name>A0A6J7I8Z5_9ZZZZ</name>
<sequence length="1160" mass="122453">MRITGWHVDGYGRFHDRGWDGLPAGLTVFHGPNEAGKSTLLSFLRSMLFGLRDGRTSDPAIPALAGGRHGGVLRVADELGAAWAIERHGRDLRVLDGDGTPHDALALGRLLGGVNRDVFEAVFAFGLTELEALGGLDEDALRDQLFAASLTGGGSSAHEALATLGRRVDGLYRPRGDSPLKTLDERLKALRAERRTALAGQEAYATLRAREADAADTIASLETRLRDGRLEQDRLARLARVWTLVDPLDRRRAALAGLAAGPTVRPSDVTDARDADRAAAAAREQLDEVAARRRTTADALAELQVDPGLLSAAEPLRALDREATAQRERLLARSGLRTAAGRLADEARGAVADLGPGWDVDEVLALDASLPARREAGRRATAVAAADDAVTGAETRAEEADRRVRGARGEVDRREQAVGGLTDRRARGVQGEVDRREQAVSGLTVGRARDPRTPAGQPGQPWQPGDAASSPDDLRGGAGNLPTGDDRSPAAADLPTPEGLDHASAALSEVRGALQDLLVRRGALRSEVAVLEELRGRAARPVRSTVPKDDRTRVSVLLLVAVLSVLAGIAIAALGQPLGGGALVLVGLVVGWADRTGAGDDADAVADREAAAAEAAAQEEEHADRVRRQEGRVATEREAVAALERTVREASPVAGLDPEEAAAATSTALVERRAGELDRLRDRRRAADVAERDLAAAQEDARVAAREADEAREAVAAARAAAREAGDAWRTWSTGPGLPDALRAEDAVALLAALERAQDAVRAAADASSAVEEADRALTTWSRRAATTLADAGRAPADALDVSAATGSTAPGDLAHDHDHDALLLAVADAHAAAQAAVAAQAQRTALLERDAEDADEADRLAARVATHATRRDEVLAAAGAADLPALEQACADTDRRAALEVAVREGDEVVRAEAGGGRDGDALIAEARTGAVTVWAARREELEAALPALDEERTRAIAARTDATRDRQALEASVDLPRIDGEIEAVRADAARLLTELRTTVRARELISGTLDAFVRDRQPTVLRDASAWFARITDGRYTDVRQTLQERRGKQTPVLQVVPAHGVALDPATLSRGTREQLYLALRLALVGRTARDATPLPLVMDDVLVNFSPDRSGAVAEVVAEVARTHQVLFFTCHPATRDLLVGAGGGDVRVEELTRG</sequence>
<dbReference type="EMBL" id="CAFBMK010000139">
    <property type="protein sequence ID" value="CAB4927180.1"/>
    <property type="molecule type" value="Genomic_DNA"/>
</dbReference>
<dbReference type="PANTHER" id="PTHR41259">
    <property type="entry name" value="DOUBLE-STRAND BREAK REPAIR RAD50 ATPASE, PUTATIVE-RELATED"/>
    <property type="match status" value="1"/>
</dbReference>
<evidence type="ECO:0000256" key="2">
    <source>
        <dbReference type="SAM" id="MobiDB-lite"/>
    </source>
</evidence>
<dbReference type="Pfam" id="PF13514">
    <property type="entry name" value="AAA_27"/>
    <property type="match status" value="1"/>
</dbReference>
<evidence type="ECO:0000259" key="3">
    <source>
        <dbReference type="Pfam" id="PF13514"/>
    </source>
</evidence>
<feature type="coiled-coil region" evidence="1">
    <location>
        <begin position="680"/>
        <end position="721"/>
    </location>
</feature>
<feature type="compositionally biased region" description="Basic and acidic residues" evidence="2">
    <location>
        <begin position="395"/>
        <end position="438"/>
    </location>
</feature>
<dbReference type="PANTHER" id="PTHR41259:SF1">
    <property type="entry name" value="DOUBLE-STRAND BREAK REPAIR RAD50 ATPASE, PUTATIVE-RELATED"/>
    <property type="match status" value="1"/>
</dbReference>
<feature type="compositionally biased region" description="Low complexity" evidence="2">
    <location>
        <begin position="454"/>
        <end position="468"/>
    </location>
</feature>
<dbReference type="InterPro" id="IPR038734">
    <property type="entry name" value="YhaN_AAA"/>
</dbReference>
<dbReference type="Gene3D" id="3.40.50.300">
    <property type="entry name" value="P-loop containing nucleotide triphosphate hydrolases"/>
    <property type="match status" value="2"/>
</dbReference>
<protein>
    <submittedName>
        <fullName evidence="4">Unannotated protein</fullName>
    </submittedName>
</protein>
<gene>
    <name evidence="4" type="ORF">UFOPK3564_02164</name>
</gene>
<feature type="domain" description="YhaN AAA" evidence="3">
    <location>
        <begin position="1"/>
        <end position="199"/>
    </location>
</feature>
<dbReference type="AlphaFoldDB" id="A0A6J7I8Z5"/>
<dbReference type="InterPro" id="IPR027417">
    <property type="entry name" value="P-loop_NTPase"/>
</dbReference>
<proteinExistence type="predicted"/>
<reference evidence="4" key="1">
    <citation type="submission" date="2020-05" db="EMBL/GenBank/DDBJ databases">
        <authorList>
            <person name="Chiriac C."/>
            <person name="Salcher M."/>
            <person name="Ghai R."/>
            <person name="Kavagutti S V."/>
        </authorList>
    </citation>
    <scope>NUCLEOTIDE SEQUENCE</scope>
</reference>
<accession>A0A6J7I8Z5</accession>
<dbReference type="SUPFAM" id="SSF52540">
    <property type="entry name" value="P-loop containing nucleoside triphosphate hydrolases"/>
    <property type="match status" value="1"/>
</dbReference>
<evidence type="ECO:0000313" key="4">
    <source>
        <dbReference type="EMBL" id="CAB4927180.1"/>
    </source>
</evidence>